<evidence type="ECO:0000313" key="2">
    <source>
        <dbReference type="EMBL" id="MBX04163.1"/>
    </source>
</evidence>
<organism evidence="2">
    <name type="scientific">Rhizophora mucronata</name>
    <name type="common">Asiatic mangrove</name>
    <dbReference type="NCBI Taxonomy" id="61149"/>
    <lineage>
        <taxon>Eukaryota</taxon>
        <taxon>Viridiplantae</taxon>
        <taxon>Streptophyta</taxon>
        <taxon>Embryophyta</taxon>
        <taxon>Tracheophyta</taxon>
        <taxon>Spermatophyta</taxon>
        <taxon>Magnoliopsida</taxon>
        <taxon>eudicotyledons</taxon>
        <taxon>Gunneridae</taxon>
        <taxon>Pentapetalae</taxon>
        <taxon>rosids</taxon>
        <taxon>fabids</taxon>
        <taxon>Malpighiales</taxon>
        <taxon>Rhizophoraceae</taxon>
        <taxon>Rhizophora</taxon>
    </lineage>
</organism>
<name>A0A2P2KEJ5_RHIMU</name>
<dbReference type="EMBL" id="GGEC01023679">
    <property type="protein sequence ID" value="MBX04163.1"/>
    <property type="molecule type" value="Transcribed_RNA"/>
</dbReference>
<sequence>MSLLRTKSHSLNPKVPNHQFTSLQRKRRNS</sequence>
<protein>
    <submittedName>
        <fullName evidence="2">Uncharacterized protein</fullName>
    </submittedName>
</protein>
<dbReference type="AlphaFoldDB" id="A0A2P2KEJ5"/>
<evidence type="ECO:0000256" key="1">
    <source>
        <dbReference type="SAM" id="MobiDB-lite"/>
    </source>
</evidence>
<reference evidence="2" key="1">
    <citation type="submission" date="2018-02" db="EMBL/GenBank/DDBJ databases">
        <title>Rhizophora mucronata_Transcriptome.</title>
        <authorList>
            <person name="Meera S.P."/>
            <person name="Sreeshan A."/>
            <person name="Augustine A."/>
        </authorList>
    </citation>
    <scope>NUCLEOTIDE SEQUENCE</scope>
    <source>
        <tissue evidence="2">Leaf</tissue>
    </source>
</reference>
<feature type="region of interest" description="Disordered" evidence="1">
    <location>
        <begin position="1"/>
        <end position="30"/>
    </location>
</feature>
<proteinExistence type="predicted"/>
<accession>A0A2P2KEJ5</accession>